<evidence type="ECO:0000256" key="7">
    <source>
        <dbReference type="HAMAP-Rule" id="MF_01394"/>
    </source>
</evidence>
<evidence type="ECO:0000313" key="9">
    <source>
        <dbReference type="EMBL" id="OGW97446.1"/>
    </source>
</evidence>
<comment type="caution">
    <text evidence="9">The sequence shown here is derived from an EMBL/GenBank/DDBJ whole genome shotgun (WGS) entry which is preliminary data.</text>
</comment>
<dbReference type="EMBL" id="MHFR01000042">
    <property type="protein sequence ID" value="OGW97446.1"/>
    <property type="molecule type" value="Genomic_DNA"/>
</dbReference>
<dbReference type="HAMAP" id="MF_01394">
    <property type="entry name" value="NDH1_NuoA"/>
    <property type="match status" value="1"/>
</dbReference>
<keyword evidence="7" id="KW-0830">Ubiquinone</keyword>
<dbReference type="PANTHER" id="PTHR11058:SF9">
    <property type="entry name" value="NADH-UBIQUINONE OXIDOREDUCTASE CHAIN 3"/>
    <property type="match status" value="1"/>
</dbReference>
<dbReference type="EC" id="7.1.1.-" evidence="7"/>
<comment type="subcellular location">
    <subcellularLocation>
        <location evidence="7 8">Cell membrane</location>
        <topology evidence="7 8">Multi-pass membrane protein</topology>
    </subcellularLocation>
    <subcellularLocation>
        <location evidence="1">Membrane</location>
        <topology evidence="1">Multi-pass membrane protein</topology>
    </subcellularLocation>
</comment>
<comment type="similarity">
    <text evidence="2 7 8">Belongs to the complex I subunit 3 family.</text>
</comment>
<accession>A0A1G1KWX5</accession>
<evidence type="ECO:0000256" key="4">
    <source>
        <dbReference type="ARBA" id="ARBA00022692"/>
    </source>
</evidence>
<feature type="transmembrane region" description="Helical" evidence="7">
    <location>
        <begin position="12"/>
        <end position="35"/>
    </location>
</feature>
<keyword evidence="7 8" id="KW-0874">Quinone</keyword>
<gene>
    <name evidence="7" type="primary">nuoA</name>
    <name evidence="9" type="ORF">A3G33_09665</name>
</gene>
<comment type="subunit">
    <text evidence="7">NDH-1 is composed of 14 different subunits. Subunits NuoA, H, J, K, L, M, N constitute the membrane sector of the complex.</text>
</comment>
<protein>
    <recommendedName>
        <fullName evidence="7">NADH-quinone oxidoreductase subunit A</fullName>
        <ecNumber evidence="7">7.1.1.-</ecNumber>
    </recommendedName>
    <alternativeName>
        <fullName evidence="7">NADH dehydrogenase I subunit A</fullName>
    </alternativeName>
    <alternativeName>
        <fullName evidence="7">NDH-1 subunit A</fullName>
    </alternativeName>
    <alternativeName>
        <fullName evidence="7">NUO1</fullName>
    </alternativeName>
</protein>
<dbReference type="AlphaFoldDB" id="A0A1G1KWX5"/>
<dbReference type="Gene3D" id="1.20.58.1610">
    <property type="entry name" value="NADH:ubiquinone/plastoquinone oxidoreductase, chain 3"/>
    <property type="match status" value="1"/>
</dbReference>
<dbReference type="GO" id="GO:0050136">
    <property type="term" value="F:NADH dehydrogenase (quinone) (non-electrogenic) activity"/>
    <property type="evidence" value="ECO:0007669"/>
    <property type="project" value="UniProtKB-UniRule"/>
</dbReference>
<feature type="transmembrane region" description="Helical" evidence="7">
    <location>
        <begin position="65"/>
        <end position="86"/>
    </location>
</feature>
<evidence type="ECO:0000256" key="2">
    <source>
        <dbReference type="ARBA" id="ARBA00008472"/>
    </source>
</evidence>
<evidence type="ECO:0000256" key="6">
    <source>
        <dbReference type="ARBA" id="ARBA00023136"/>
    </source>
</evidence>
<evidence type="ECO:0000256" key="8">
    <source>
        <dbReference type="RuleBase" id="RU003639"/>
    </source>
</evidence>
<name>A0A1G1KWX5_9BACT</name>
<dbReference type="GO" id="GO:0030964">
    <property type="term" value="C:NADH dehydrogenase complex"/>
    <property type="evidence" value="ECO:0007669"/>
    <property type="project" value="TreeGrafter"/>
</dbReference>
<evidence type="ECO:0000313" key="10">
    <source>
        <dbReference type="Proteomes" id="UP000178187"/>
    </source>
</evidence>
<keyword evidence="7 8" id="KW-0520">NAD</keyword>
<dbReference type="Proteomes" id="UP000178187">
    <property type="component" value="Unassembled WGS sequence"/>
</dbReference>
<dbReference type="GO" id="GO:0048038">
    <property type="term" value="F:quinone binding"/>
    <property type="evidence" value="ECO:0007669"/>
    <property type="project" value="UniProtKB-KW"/>
</dbReference>
<dbReference type="GO" id="GO:0005886">
    <property type="term" value="C:plasma membrane"/>
    <property type="evidence" value="ECO:0007669"/>
    <property type="project" value="UniProtKB-SubCell"/>
</dbReference>
<feature type="transmembrane region" description="Helical" evidence="7">
    <location>
        <begin position="92"/>
        <end position="115"/>
    </location>
</feature>
<dbReference type="Pfam" id="PF00507">
    <property type="entry name" value="Oxidored_q4"/>
    <property type="match status" value="1"/>
</dbReference>
<reference evidence="9 10" key="1">
    <citation type="journal article" date="2016" name="Nat. Commun.">
        <title>Thousands of microbial genomes shed light on interconnected biogeochemical processes in an aquifer system.</title>
        <authorList>
            <person name="Anantharaman K."/>
            <person name="Brown C.T."/>
            <person name="Hug L.A."/>
            <person name="Sharon I."/>
            <person name="Castelle C.J."/>
            <person name="Probst A.J."/>
            <person name="Thomas B.C."/>
            <person name="Singh A."/>
            <person name="Wilkins M.J."/>
            <person name="Karaoz U."/>
            <person name="Brodie E.L."/>
            <person name="Williams K.H."/>
            <person name="Hubbard S.S."/>
            <person name="Banfield J.F."/>
        </authorList>
    </citation>
    <scope>NUCLEOTIDE SEQUENCE [LARGE SCALE GENOMIC DNA]</scope>
</reference>
<dbReference type="InterPro" id="IPR023043">
    <property type="entry name" value="NAD(P)H_OxRDtase_bac/plastid"/>
</dbReference>
<comment type="catalytic activity">
    <reaction evidence="7 8">
        <text>a quinone + NADH + 5 H(+)(in) = a quinol + NAD(+) + 4 H(+)(out)</text>
        <dbReference type="Rhea" id="RHEA:57888"/>
        <dbReference type="ChEBI" id="CHEBI:15378"/>
        <dbReference type="ChEBI" id="CHEBI:24646"/>
        <dbReference type="ChEBI" id="CHEBI:57540"/>
        <dbReference type="ChEBI" id="CHEBI:57945"/>
        <dbReference type="ChEBI" id="CHEBI:132124"/>
    </reaction>
</comment>
<sequence>MTPDAYSYQYLFIGLFFLVAIVFPFIPLVLAYFLAPKKPNPVKQSTYECGLESKGESWIQFKVQYYIYALIFVIFDIEVIFIYPWAVAYKQMGLFALVEMFIFLAILILGLIYAWKKNVLEWK</sequence>
<keyword evidence="6 7" id="KW-0472">Membrane</keyword>
<keyword evidence="5 7" id="KW-1133">Transmembrane helix</keyword>
<evidence type="ECO:0000256" key="1">
    <source>
        <dbReference type="ARBA" id="ARBA00004141"/>
    </source>
</evidence>
<proteinExistence type="inferred from homology"/>
<keyword evidence="7" id="KW-1278">Translocase</keyword>
<keyword evidence="7" id="KW-1003">Cell membrane</keyword>
<dbReference type="InterPro" id="IPR000440">
    <property type="entry name" value="NADH_UbQ/plastoQ_OxRdtase_su3"/>
</dbReference>
<keyword evidence="4 7" id="KW-0812">Transmembrane</keyword>
<evidence type="ECO:0000256" key="5">
    <source>
        <dbReference type="ARBA" id="ARBA00022989"/>
    </source>
</evidence>
<dbReference type="InterPro" id="IPR038430">
    <property type="entry name" value="NDAH_ubi_oxred_su3_sf"/>
</dbReference>
<organism evidence="9 10">
    <name type="scientific">Candidatus Danuiimicrobium aquiferis</name>
    <dbReference type="NCBI Taxonomy" id="1801832"/>
    <lineage>
        <taxon>Bacteria</taxon>
        <taxon>Pseudomonadati</taxon>
        <taxon>Candidatus Omnitrophota</taxon>
        <taxon>Candidatus Danuiimicrobium</taxon>
    </lineage>
</organism>
<dbReference type="PANTHER" id="PTHR11058">
    <property type="entry name" value="NADH-UBIQUINONE OXIDOREDUCTASE CHAIN 3"/>
    <property type="match status" value="1"/>
</dbReference>
<keyword evidence="3 7" id="KW-0813">Transport</keyword>
<dbReference type="GO" id="GO:0008137">
    <property type="term" value="F:NADH dehydrogenase (ubiquinone) activity"/>
    <property type="evidence" value="ECO:0007669"/>
    <property type="project" value="InterPro"/>
</dbReference>
<evidence type="ECO:0000256" key="3">
    <source>
        <dbReference type="ARBA" id="ARBA00022448"/>
    </source>
</evidence>
<comment type="function">
    <text evidence="7">NDH-1 shuttles electrons from NADH, via FMN and iron-sulfur (Fe-S) centers, to quinones in the respiratory chain. The immediate electron acceptor for the enzyme in this species is believed to be ubiquinone. Couples the redox reaction to proton translocation (for every two electrons transferred, four hydrogen ions are translocated across the cytoplasmic membrane), and thus conserves the redox energy in a proton gradient.</text>
</comment>